<keyword evidence="5" id="KW-0297">G-protein coupled receptor</keyword>
<keyword evidence="11" id="KW-0732">Signal</keyword>
<keyword evidence="6 10" id="KW-0472">Membrane</keyword>
<dbReference type="EMBL" id="CAWYQH010000099">
    <property type="protein sequence ID" value="CAK8685207.1"/>
    <property type="molecule type" value="Genomic_DNA"/>
</dbReference>
<feature type="transmembrane region" description="Helical" evidence="10">
    <location>
        <begin position="382"/>
        <end position="403"/>
    </location>
</feature>
<dbReference type="InterPro" id="IPR017452">
    <property type="entry name" value="GPCR_Rhodpsn_7TM"/>
</dbReference>
<organism evidence="13 14">
    <name type="scientific">Clavelina lepadiformis</name>
    <name type="common">Light-bulb sea squirt</name>
    <name type="synonym">Ascidia lepadiformis</name>
    <dbReference type="NCBI Taxonomy" id="159417"/>
    <lineage>
        <taxon>Eukaryota</taxon>
        <taxon>Metazoa</taxon>
        <taxon>Chordata</taxon>
        <taxon>Tunicata</taxon>
        <taxon>Ascidiacea</taxon>
        <taxon>Aplousobranchia</taxon>
        <taxon>Clavelinidae</taxon>
        <taxon>Clavelina</taxon>
    </lineage>
</organism>
<dbReference type="PANTHER" id="PTHR24246">
    <property type="entry name" value="OLFACTORY RECEPTOR AND ADENOSINE RECEPTOR"/>
    <property type="match status" value="1"/>
</dbReference>
<evidence type="ECO:0000256" key="11">
    <source>
        <dbReference type="SAM" id="SignalP"/>
    </source>
</evidence>
<protein>
    <recommendedName>
        <fullName evidence="12">G-protein coupled receptors family 1 profile domain-containing protein</fullName>
    </recommendedName>
</protein>
<comment type="subcellular location">
    <subcellularLocation>
        <location evidence="1">Cell membrane</location>
        <topology evidence="1">Multi-pass membrane protein</topology>
    </subcellularLocation>
</comment>
<evidence type="ECO:0000256" key="3">
    <source>
        <dbReference type="ARBA" id="ARBA00022692"/>
    </source>
</evidence>
<gene>
    <name evidence="13" type="ORF">CVLEPA_LOCUS16350</name>
</gene>
<keyword evidence="4 10" id="KW-1133">Transmembrane helix</keyword>
<keyword evidence="14" id="KW-1185">Reference proteome</keyword>
<evidence type="ECO:0000256" key="9">
    <source>
        <dbReference type="ARBA" id="ARBA00023224"/>
    </source>
</evidence>
<accession>A0ABP0G055</accession>
<keyword evidence="8" id="KW-0325">Glycoprotein</keyword>
<feature type="transmembrane region" description="Helical" evidence="10">
    <location>
        <begin position="518"/>
        <end position="538"/>
    </location>
</feature>
<sequence>MKLWISGILLALVFIVLASLQETDGSLQPLSQLDPQPNALASTKTPPCDCDLYRGKIFSNQEESIRCCTSVFESFTKTWHDESDYLTELLETLNIWNCSQFKSECANRTFGFNSFTDLVYERACDRKTFLSRCQESMQDICRGHEIEDTTSCTTILLRSLDLTEAELSDPCVQVGLYDAVTQERGSGFGFFHEMKRVFIPFCGIVWCGVDAKSVHERFVSAQICMNSGCKNNVIVVMAFCGALAVANVLMNLTVLAVMFRCKKLRCSQGIYRISLTFADLIAGAIIYPTFANNLSEITRSRESMGPAYNETQTLENQTYDSIPHLPGGNVWSHLDQPYLDFVGFFTSMYLTVTISTLLMASVDRFQYLRTSDRFSKERQQNIALISVACLWLVCVVFSIIPFFVDKYTLIASVMVLASGFSAIYIYLFAYLLPILIMWSVSMTTCCCSRMRRSQVAREGTEGPVRSKLVAELRKTCTLNIMIGVFTINLCVGCISAAASAFIPGIEFSDPFSLVEENAALLASLELVAIFFLVFNSLCNFPIYYIRDMDFRTECWKIVRICIACRGCKRTREPSLTFTQDFPDSYDLSSSFNKDLPGSVDVTKSHTSSI</sequence>
<keyword evidence="3 10" id="KW-0812">Transmembrane</keyword>
<dbReference type="PRINTS" id="PR00237">
    <property type="entry name" value="GPCRRHODOPSN"/>
</dbReference>
<evidence type="ECO:0000256" key="2">
    <source>
        <dbReference type="ARBA" id="ARBA00022475"/>
    </source>
</evidence>
<dbReference type="Proteomes" id="UP001642483">
    <property type="component" value="Unassembled WGS sequence"/>
</dbReference>
<evidence type="ECO:0000256" key="6">
    <source>
        <dbReference type="ARBA" id="ARBA00023136"/>
    </source>
</evidence>
<dbReference type="InterPro" id="IPR000276">
    <property type="entry name" value="GPCR_Rhodpsn"/>
</dbReference>
<evidence type="ECO:0000313" key="14">
    <source>
        <dbReference type="Proteomes" id="UP001642483"/>
    </source>
</evidence>
<name>A0ABP0G055_CLALP</name>
<reference evidence="13 14" key="1">
    <citation type="submission" date="2024-02" db="EMBL/GenBank/DDBJ databases">
        <authorList>
            <person name="Daric V."/>
            <person name="Darras S."/>
        </authorList>
    </citation>
    <scope>NUCLEOTIDE SEQUENCE [LARGE SCALE GENOMIC DNA]</scope>
</reference>
<keyword evidence="7" id="KW-0675">Receptor</keyword>
<keyword evidence="2" id="KW-1003">Cell membrane</keyword>
<dbReference type="SUPFAM" id="SSF81321">
    <property type="entry name" value="Family A G protein-coupled receptor-like"/>
    <property type="match status" value="1"/>
</dbReference>
<dbReference type="PROSITE" id="PS50262">
    <property type="entry name" value="G_PROTEIN_RECEP_F1_2"/>
    <property type="match status" value="1"/>
</dbReference>
<feature type="transmembrane region" description="Helical" evidence="10">
    <location>
        <begin position="409"/>
        <end position="432"/>
    </location>
</feature>
<evidence type="ECO:0000256" key="7">
    <source>
        <dbReference type="ARBA" id="ARBA00023170"/>
    </source>
</evidence>
<evidence type="ECO:0000256" key="4">
    <source>
        <dbReference type="ARBA" id="ARBA00022989"/>
    </source>
</evidence>
<proteinExistence type="predicted"/>
<evidence type="ECO:0000256" key="10">
    <source>
        <dbReference type="SAM" id="Phobius"/>
    </source>
</evidence>
<evidence type="ECO:0000259" key="12">
    <source>
        <dbReference type="PROSITE" id="PS50262"/>
    </source>
</evidence>
<dbReference type="CDD" id="cd00637">
    <property type="entry name" value="7tm_classA_rhodopsin-like"/>
    <property type="match status" value="1"/>
</dbReference>
<feature type="domain" description="G-protein coupled receptors family 1 profile" evidence="12">
    <location>
        <begin position="250"/>
        <end position="543"/>
    </location>
</feature>
<feature type="transmembrane region" description="Helical" evidence="10">
    <location>
        <begin position="341"/>
        <end position="362"/>
    </location>
</feature>
<feature type="signal peptide" evidence="11">
    <location>
        <begin position="1"/>
        <end position="18"/>
    </location>
</feature>
<feature type="transmembrane region" description="Helical" evidence="10">
    <location>
        <begin position="233"/>
        <end position="258"/>
    </location>
</feature>
<evidence type="ECO:0000313" key="13">
    <source>
        <dbReference type="EMBL" id="CAK8685207.1"/>
    </source>
</evidence>
<feature type="transmembrane region" description="Helical" evidence="10">
    <location>
        <begin position="476"/>
        <end position="498"/>
    </location>
</feature>
<evidence type="ECO:0000256" key="5">
    <source>
        <dbReference type="ARBA" id="ARBA00023040"/>
    </source>
</evidence>
<evidence type="ECO:0000256" key="8">
    <source>
        <dbReference type="ARBA" id="ARBA00023180"/>
    </source>
</evidence>
<feature type="transmembrane region" description="Helical" evidence="10">
    <location>
        <begin position="270"/>
        <end position="290"/>
    </location>
</feature>
<feature type="chain" id="PRO_5047323471" description="G-protein coupled receptors family 1 profile domain-containing protein" evidence="11">
    <location>
        <begin position="19"/>
        <end position="609"/>
    </location>
</feature>
<dbReference type="Gene3D" id="1.20.1070.10">
    <property type="entry name" value="Rhodopsin 7-helix transmembrane proteins"/>
    <property type="match status" value="1"/>
</dbReference>
<dbReference type="PANTHER" id="PTHR24246:SF27">
    <property type="entry name" value="ADENOSINE RECEPTOR, ISOFORM A"/>
    <property type="match status" value="1"/>
</dbReference>
<keyword evidence="9" id="KW-0807">Transducer</keyword>
<comment type="caution">
    <text evidence="13">The sequence shown here is derived from an EMBL/GenBank/DDBJ whole genome shotgun (WGS) entry which is preliminary data.</text>
</comment>
<evidence type="ECO:0000256" key="1">
    <source>
        <dbReference type="ARBA" id="ARBA00004651"/>
    </source>
</evidence>